<feature type="signal peptide" evidence="4">
    <location>
        <begin position="1"/>
        <end position="21"/>
    </location>
</feature>
<dbReference type="Pfam" id="PF00176">
    <property type="entry name" value="SNF2-rel_dom"/>
    <property type="match status" value="1"/>
</dbReference>
<comment type="caution">
    <text evidence="6">The sequence shown here is derived from an EMBL/GenBank/DDBJ whole genome shotgun (WGS) entry which is preliminary data.</text>
</comment>
<evidence type="ECO:0000256" key="4">
    <source>
        <dbReference type="SAM" id="SignalP"/>
    </source>
</evidence>
<evidence type="ECO:0000313" key="7">
    <source>
        <dbReference type="Proteomes" id="UP000714275"/>
    </source>
</evidence>
<name>A0A9P6ZL47_9AGAM</name>
<sequence length="892" mass="100379">MPVIPLPLALIQLWIANPALPWSNPVWQSVTHVLSEPWAYDHGEDVTAAARYYDITGWTVGKAQAVEAFINNCKVAEEPAEHYAIKRQDNDHEGRCLWNAWVKASWAKWNINKLVDDIFEDSGCAPHNVMARLNCKTPEDFPTMEAAQVKQIVSIKLADVLFGDDAFTDGSFLVAPIMTFVSTVMVSAWMITAASAQPTMASIRIYMKKLETLVTLLSVFKDQETAKNLEARCEQVNAMLATAKKDPAKAELIAKLPKSLRDALDKLATEQEVKELELLIETVLTAMAPLDGDEVVLDFTEDMDVSDWKSGVEEYDKCSEDDLWEYLGLTEKRLPFFQKRSDPDAAIDPWSEEGQRWLNDPTSPAQSLAPRWHQLVGILRLIDRFLDGEPVMLMDGVGVGKTMQAVGLIACLAHYKEHYRKHGKFPGKFCKQSTGGNIPDLPTVIMSLPNLQHQWMSEIQRYLRRATFDVLPYTGKYTARSQWWTMAWSKCQQPPIRRIILATTNAAHDDAATVFIEGDRDSYGQPMASPRFERTSPSTLFGRGYNVTFFDEAHCARKYNKVHIAARGLQERSHLMVAMTATPVTTKPTAGLEGSMLRGVFVGSHNPEAAQEEYLPVMKHWMGRMREWFSPAVILRTLDSTDNTGSKILGLPPYHDHSLKIKLLDWEMENLRNIARGYIEDCPIVGMSKWNVSPIRSMKLDVLAKLLKYHLESDGRQPLMMDESGRDLVPNSAFKGGNTHPGEPDRIVVFSAFVTSNLAIVDILDLHGIRALELNGQTPMKKRKSILDDFRSSAGTKGARVLILSGVGTDTLWSEQDDRQLRGRIYRHPQDKEVHVYRAIALKTADVFLNNISFSKGAMHEAFVGADKEFRMCLPFITEGLAKKSLCRMHVQ</sequence>
<evidence type="ECO:0000313" key="6">
    <source>
        <dbReference type="EMBL" id="KAG1770798.1"/>
    </source>
</evidence>
<accession>A0A9P6ZL47</accession>
<dbReference type="Proteomes" id="UP000714275">
    <property type="component" value="Unassembled WGS sequence"/>
</dbReference>
<keyword evidence="2 6" id="KW-0378">Hydrolase</keyword>
<dbReference type="GO" id="GO:0016787">
    <property type="term" value="F:hydrolase activity"/>
    <property type="evidence" value="ECO:0007669"/>
    <property type="project" value="UniProtKB-KW"/>
</dbReference>
<reference evidence="6" key="1">
    <citation type="journal article" date="2020" name="New Phytol.">
        <title>Comparative genomics reveals dynamic genome evolution in host specialist ectomycorrhizal fungi.</title>
        <authorList>
            <person name="Lofgren L.A."/>
            <person name="Nguyen N.H."/>
            <person name="Vilgalys R."/>
            <person name="Ruytinx J."/>
            <person name="Liao H.L."/>
            <person name="Branco S."/>
            <person name="Kuo A."/>
            <person name="LaButti K."/>
            <person name="Lipzen A."/>
            <person name="Andreopoulos W."/>
            <person name="Pangilinan J."/>
            <person name="Riley R."/>
            <person name="Hundley H."/>
            <person name="Na H."/>
            <person name="Barry K."/>
            <person name="Grigoriev I.V."/>
            <person name="Stajich J.E."/>
            <person name="Kennedy P.G."/>
        </authorList>
    </citation>
    <scope>NUCLEOTIDE SEQUENCE</scope>
    <source>
        <strain evidence="6">DOB743</strain>
    </source>
</reference>
<dbReference type="SMART" id="SM00487">
    <property type="entry name" value="DEXDc"/>
    <property type="match status" value="1"/>
</dbReference>
<keyword evidence="1" id="KW-0547">Nucleotide-binding</keyword>
<dbReference type="InterPro" id="IPR049730">
    <property type="entry name" value="SNF2/RAD54-like_C"/>
</dbReference>
<protein>
    <submittedName>
        <fullName evidence="6">P-loop containing nucleoside triphosphate hydrolase protein</fullName>
    </submittedName>
</protein>
<dbReference type="CDD" id="cd18793">
    <property type="entry name" value="SF2_C_SNF"/>
    <property type="match status" value="1"/>
</dbReference>
<dbReference type="GO" id="GO:0005524">
    <property type="term" value="F:ATP binding"/>
    <property type="evidence" value="ECO:0007669"/>
    <property type="project" value="InterPro"/>
</dbReference>
<gene>
    <name evidence="6" type="ORF">EV702DRAFT_977834</name>
</gene>
<dbReference type="PANTHER" id="PTHR10799">
    <property type="entry name" value="SNF2/RAD54 HELICASE FAMILY"/>
    <property type="match status" value="1"/>
</dbReference>
<dbReference type="InterPro" id="IPR014001">
    <property type="entry name" value="Helicase_ATP-bd"/>
</dbReference>
<evidence type="ECO:0000256" key="3">
    <source>
        <dbReference type="ARBA" id="ARBA00022840"/>
    </source>
</evidence>
<dbReference type="Gene3D" id="3.40.50.300">
    <property type="entry name" value="P-loop containing nucleotide triphosphate hydrolases"/>
    <property type="match status" value="2"/>
</dbReference>
<evidence type="ECO:0000256" key="2">
    <source>
        <dbReference type="ARBA" id="ARBA00022801"/>
    </source>
</evidence>
<dbReference type="InterPro" id="IPR000330">
    <property type="entry name" value="SNF2_N"/>
</dbReference>
<feature type="domain" description="Helicase ATP-binding" evidence="5">
    <location>
        <begin position="366"/>
        <end position="614"/>
    </location>
</feature>
<keyword evidence="4" id="KW-0732">Signal</keyword>
<dbReference type="InterPro" id="IPR027417">
    <property type="entry name" value="P-loop_NTPase"/>
</dbReference>
<evidence type="ECO:0000256" key="1">
    <source>
        <dbReference type="ARBA" id="ARBA00022741"/>
    </source>
</evidence>
<dbReference type="EMBL" id="JABBWD010000063">
    <property type="protein sequence ID" value="KAG1770798.1"/>
    <property type="molecule type" value="Genomic_DNA"/>
</dbReference>
<dbReference type="AlphaFoldDB" id="A0A9P6ZL47"/>
<keyword evidence="3" id="KW-0067">ATP-binding</keyword>
<dbReference type="SUPFAM" id="SSF52540">
    <property type="entry name" value="P-loop containing nucleoside triphosphate hydrolases"/>
    <property type="match status" value="2"/>
</dbReference>
<proteinExistence type="predicted"/>
<feature type="chain" id="PRO_5040299331" evidence="4">
    <location>
        <begin position="22"/>
        <end position="892"/>
    </location>
</feature>
<keyword evidence="7" id="KW-1185">Reference proteome</keyword>
<dbReference type="OrthoDB" id="3270319at2759"/>
<organism evidence="6 7">
    <name type="scientific">Suillus placidus</name>
    <dbReference type="NCBI Taxonomy" id="48579"/>
    <lineage>
        <taxon>Eukaryota</taxon>
        <taxon>Fungi</taxon>
        <taxon>Dikarya</taxon>
        <taxon>Basidiomycota</taxon>
        <taxon>Agaricomycotina</taxon>
        <taxon>Agaricomycetes</taxon>
        <taxon>Agaricomycetidae</taxon>
        <taxon>Boletales</taxon>
        <taxon>Suillineae</taxon>
        <taxon>Suillaceae</taxon>
        <taxon>Suillus</taxon>
    </lineage>
</organism>
<evidence type="ECO:0000259" key="5">
    <source>
        <dbReference type="SMART" id="SM00487"/>
    </source>
</evidence>